<name>A0ABQ0J714_9VIBR</name>
<dbReference type="InterPro" id="IPR042110">
    <property type="entry name" value="Adenylosuccinate_synth_dom2"/>
</dbReference>
<evidence type="ECO:0000256" key="4">
    <source>
        <dbReference type="ARBA" id="ARBA00022755"/>
    </source>
</evidence>
<dbReference type="Proteomes" id="UP000029223">
    <property type="component" value="Unassembled WGS sequence"/>
</dbReference>
<dbReference type="SUPFAM" id="SSF52540">
    <property type="entry name" value="P-loop containing nucleoside triphosphate hydrolases"/>
    <property type="match status" value="1"/>
</dbReference>
<evidence type="ECO:0000256" key="2">
    <source>
        <dbReference type="ARBA" id="ARBA00022723"/>
    </source>
</evidence>
<dbReference type="InterPro" id="IPR001114">
    <property type="entry name" value="Adenylosuccinate_synthetase"/>
</dbReference>
<keyword evidence="2" id="KW-0479">Metal-binding</keyword>
<dbReference type="EC" id="6.3.4.4" evidence="6"/>
<evidence type="ECO:0000256" key="1">
    <source>
        <dbReference type="ARBA" id="ARBA00022598"/>
    </source>
</evidence>
<evidence type="ECO:0000313" key="7">
    <source>
        <dbReference type="Proteomes" id="UP000029223"/>
    </source>
</evidence>
<evidence type="ECO:0000313" key="6">
    <source>
        <dbReference type="EMBL" id="GAL24565.1"/>
    </source>
</evidence>
<evidence type="ECO:0000256" key="5">
    <source>
        <dbReference type="ARBA" id="ARBA00022842"/>
    </source>
</evidence>
<dbReference type="Pfam" id="PF00709">
    <property type="entry name" value="Adenylsucc_synt"/>
    <property type="match status" value="1"/>
</dbReference>
<proteinExistence type="predicted"/>
<protein>
    <submittedName>
        <fullName evidence="6">Adenylosuccinate synthetase</fullName>
        <ecNumber evidence="6">6.3.4.4</ecNumber>
    </submittedName>
</protein>
<keyword evidence="3" id="KW-0547">Nucleotide-binding</keyword>
<dbReference type="GO" id="GO:0004019">
    <property type="term" value="F:adenylosuccinate synthase activity"/>
    <property type="evidence" value="ECO:0007669"/>
    <property type="project" value="UniProtKB-EC"/>
</dbReference>
<reference evidence="7" key="1">
    <citation type="submission" date="2014-09" db="EMBL/GenBank/DDBJ databases">
        <title>Vibrio variabilis JCM 19239. (C206) whole genome shotgun sequence.</title>
        <authorList>
            <person name="Sawabe T."/>
            <person name="Meirelles P."/>
            <person name="Nakanishi M."/>
            <person name="Sayaka M."/>
            <person name="Hattori M."/>
            <person name="Ohkuma M."/>
        </authorList>
    </citation>
    <scope>NUCLEOTIDE SEQUENCE [LARGE SCALE GENOMIC DNA]</scope>
    <source>
        <strain evidence="7">JCM 19239</strain>
    </source>
</reference>
<keyword evidence="1 6" id="KW-0436">Ligase</keyword>
<reference evidence="7" key="2">
    <citation type="submission" date="2014-09" db="EMBL/GenBank/DDBJ databases">
        <authorList>
            <consortium name="NBRP consortium"/>
            <person name="Sawabe T."/>
            <person name="Meirelles P."/>
            <person name="Nakanishi M."/>
            <person name="Sayaka M."/>
            <person name="Hattori M."/>
            <person name="Ohkuma M."/>
        </authorList>
    </citation>
    <scope>NUCLEOTIDE SEQUENCE [LARGE SCALE GENOMIC DNA]</scope>
    <source>
        <strain evidence="7">JCM 19239</strain>
    </source>
</reference>
<dbReference type="Gene3D" id="3.40.440.10">
    <property type="entry name" value="Adenylosuccinate Synthetase, subunit A, domain 1"/>
    <property type="match status" value="1"/>
</dbReference>
<evidence type="ECO:0000256" key="3">
    <source>
        <dbReference type="ARBA" id="ARBA00022741"/>
    </source>
</evidence>
<keyword evidence="5" id="KW-0460">Magnesium</keyword>
<keyword evidence="7" id="KW-1185">Reference proteome</keyword>
<dbReference type="EMBL" id="BBMS01000004">
    <property type="protein sequence ID" value="GAL24565.1"/>
    <property type="molecule type" value="Genomic_DNA"/>
</dbReference>
<accession>A0ABQ0J714</accession>
<dbReference type="InterPro" id="IPR027417">
    <property type="entry name" value="P-loop_NTPase"/>
</dbReference>
<comment type="caution">
    <text evidence="6">The sequence shown here is derived from an EMBL/GenBank/DDBJ whole genome shotgun (WGS) entry which is preliminary data.</text>
</comment>
<keyword evidence="4" id="KW-0658">Purine biosynthesis</keyword>
<organism evidence="6 7">
    <name type="scientific">Vibrio variabilis</name>
    <dbReference type="NCBI Taxonomy" id="990271"/>
    <lineage>
        <taxon>Bacteria</taxon>
        <taxon>Pseudomonadati</taxon>
        <taxon>Pseudomonadota</taxon>
        <taxon>Gammaproteobacteria</taxon>
        <taxon>Vibrionales</taxon>
        <taxon>Vibrionaceae</taxon>
        <taxon>Vibrio</taxon>
    </lineage>
</organism>
<dbReference type="Gene3D" id="1.10.300.10">
    <property type="entry name" value="Adenylosuccinate Synthetase, subunit A, domain 2"/>
    <property type="match status" value="1"/>
</dbReference>
<dbReference type="InterPro" id="IPR042109">
    <property type="entry name" value="Adenylosuccinate_synth_dom1"/>
</dbReference>
<gene>
    <name evidence="6" type="ORF">JCM19239_2019</name>
</gene>
<sequence length="81" mass="9611">MYHASPVSYEDVLEQCKGYAGLLTSMIIDVTDELDAARKRGDKMMFEGAQGTLLDIDHGTYLCNFFKYDSRWRRRRFWFWS</sequence>